<keyword evidence="6" id="KW-0418">Kinase</keyword>
<organism evidence="11 12">
    <name type="scientific">Kribbella soli</name>
    <dbReference type="NCBI Taxonomy" id="1124743"/>
    <lineage>
        <taxon>Bacteria</taxon>
        <taxon>Bacillati</taxon>
        <taxon>Actinomycetota</taxon>
        <taxon>Actinomycetes</taxon>
        <taxon>Propionibacteriales</taxon>
        <taxon>Kribbellaceae</taxon>
        <taxon>Kribbella</taxon>
    </lineage>
</organism>
<keyword evidence="12" id="KW-1185">Reference proteome</keyword>
<feature type="domain" description="Signal transduction histidine kinase subgroup 3 dimerisation and phosphoacceptor" evidence="10">
    <location>
        <begin position="188"/>
        <end position="253"/>
    </location>
</feature>
<dbReference type="Pfam" id="PF07730">
    <property type="entry name" value="HisKA_3"/>
    <property type="match status" value="1"/>
</dbReference>
<comment type="caution">
    <text evidence="11">The sequence shown here is derived from an EMBL/GenBank/DDBJ whole genome shotgun (WGS) entry which is preliminary data.</text>
</comment>
<evidence type="ECO:0000313" key="11">
    <source>
        <dbReference type="EMBL" id="TCC08381.1"/>
    </source>
</evidence>
<evidence type="ECO:0000313" key="12">
    <source>
        <dbReference type="Proteomes" id="UP000292346"/>
    </source>
</evidence>
<feature type="transmembrane region" description="Helical" evidence="9">
    <location>
        <begin position="22"/>
        <end position="40"/>
    </location>
</feature>
<evidence type="ECO:0000256" key="1">
    <source>
        <dbReference type="ARBA" id="ARBA00000085"/>
    </source>
</evidence>
<keyword evidence="4" id="KW-0808">Transferase</keyword>
<feature type="transmembrane region" description="Helical" evidence="9">
    <location>
        <begin position="47"/>
        <end position="67"/>
    </location>
</feature>
<protein>
    <recommendedName>
        <fullName evidence="2">histidine kinase</fullName>
        <ecNumber evidence="2">2.7.13.3</ecNumber>
    </recommendedName>
</protein>
<dbReference type="SUPFAM" id="SSF55874">
    <property type="entry name" value="ATPase domain of HSP90 chaperone/DNA topoisomerase II/histidine kinase"/>
    <property type="match status" value="1"/>
</dbReference>
<dbReference type="OrthoDB" id="227596at2"/>
<evidence type="ECO:0000256" key="4">
    <source>
        <dbReference type="ARBA" id="ARBA00022679"/>
    </source>
</evidence>
<dbReference type="EC" id="2.7.13.3" evidence="2"/>
<dbReference type="InterPro" id="IPR036890">
    <property type="entry name" value="HATPase_C_sf"/>
</dbReference>
<evidence type="ECO:0000256" key="3">
    <source>
        <dbReference type="ARBA" id="ARBA00022553"/>
    </source>
</evidence>
<proteinExistence type="predicted"/>
<keyword evidence="5" id="KW-0547">Nucleotide-binding</keyword>
<keyword evidence="8" id="KW-0902">Two-component regulatory system</keyword>
<keyword evidence="7" id="KW-0067">ATP-binding</keyword>
<dbReference type="GO" id="GO:0016020">
    <property type="term" value="C:membrane"/>
    <property type="evidence" value="ECO:0007669"/>
    <property type="project" value="InterPro"/>
</dbReference>
<dbReference type="PANTHER" id="PTHR24421">
    <property type="entry name" value="NITRATE/NITRITE SENSOR PROTEIN NARX-RELATED"/>
    <property type="match status" value="1"/>
</dbReference>
<evidence type="ECO:0000256" key="8">
    <source>
        <dbReference type="ARBA" id="ARBA00023012"/>
    </source>
</evidence>
<evidence type="ECO:0000259" key="10">
    <source>
        <dbReference type="Pfam" id="PF07730"/>
    </source>
</evidence>
<evidence type="ECO:0000256" key="6">
    <source>
        <dbReference type="ARBA" id="ARBA00022777"/>
    </source>
</evidence>
<sequence>MQDQSKVEVWASSPVWFRRPGTLHAGSAVLIAVSASVEFVRIIADSAGLLPFGALLITVAGAALARWRPWPGLVVAAAGCLVSALAGWDPIVMWSITVFALFSFTLQGMPAVRGTAFVGAALYLVTAVAQDYNFLSLQSFPAVVSAIAGGATGNAIRIHQEYWHSLEQRAAEAEATRDLEATRRVAEERLRIARDLHDVVGHQVAVVSMHLGVAEVNLPSGADSTRTALDAARTAVRSVLVETQRILELLRRGTDTDESAAQPAPELGRLPELVESYRQIGLQVETAIDEVPAGIDPAVSLTAYRIIQEALTNAHRHGDGTASLRVVAEDGQLLIEVVNPHGAGGTAGGGYGLVGVRERAESAGGRLTVRDEDGKFGLSVVLTIDGSTVG</sequence>
<dbReference type="AlphaFoldDB" id="A0A4R0HCV0"/>
<dbReference type="InterPro" id="IPR050482">
    <property type="entry name" value="Sensor_HK_TwoCompSys"/>
</dbReference>
<keyword evidence="9" id="KW-0472">Membrane</keyword>
<keyword evidence="9" id="KW-0812">Transmembrane</keyword>
<evidence type="ECO:0000256" key="5">
    <source>
        <dbReference type="ARBA" id="ARBA00022741"/>
    </source>
</evidence>
<dbReference type="GO" id="GO:0000155">
    <property type="term" value="F:phosphorelay sensor kinase activity"/>
    <property type="evidence" value="ECO:0007669"/>
    <property type="project" value="InterPro"/>
</dbReference>
<keyword evidence="3" id="KW-0597">Phosphoprotein</keyword>
<comment type="catalytic activity">
    <reaction evidence="1">
        <text>ATP + protein L-histidine = ADP + protein N-phospho-L-histidine.</text>
        <dbReference type="EC" id="2.7.13.3"/>
    </reaction>
</comment>
<evidence type="ECO:0000256" key="2">
    <source>
        <dbReference type="ARBA" id="ARBA00012438"/>
    </source>
</evidence>
<dbReference type="RefSeq" id="WP_131339756.1">
    <property type="nucleotide sequence ID" value="NZ_SJJZ01000002.1"/>
</dbReference>
<dbReference type="Gene3D" id="1.20.5.1930">
    <property type="match status" value="1"/>
</dbReference>
<evidence type="ECO:0000256" key="9">
    <source>
        <dbReference type="SAM" id="Phobius"/>
    </source>
</evidence>
<dbReference type="GO" id="GO:0005524">
    <property type="term" value="F:ATP binding"/>
    <property type="evidence" value="ECO:0007669"/>
    <property type="project" value="UniProtKB-KW"/>
</dbReference>
<reference evidence="11 12" key="1">
    <citation type="submission" date="2019-02" db="EMBL/GenBank/DDBJ databases">
        <title>Kribbella capetownensis sp. nov. and Kribbella speibonae sp. nov., isolated from soil.</title>
        <authorList>
            <person name="Curtis S.M."/>
            <person name="Norton I."/>
            <person name="Everest G.J."/>
            <person name="Meyers P.R."/>
        </authorList>
    </citation>
    <scope>NUCLEOTIDE SEQUENCE [LARGE SCALE GENOMIC DNA]</scope>
    <source>
        <strain evidence="11 12">KCTC 29219</strain>
    </source>
</reference>
<dbReference type="Gene3D" id="3.30.565.10">
    <property type="entry name" value="Histidine kinase-like ATPase, C-terminal domain"/>
    <property type="match status" value="1"/>
</dbReference>
<dbReference type="Proteomes" id="UP000292346">
    <property type="component" value="Unassembled WGS sequence"/>
</dbReference>
<dbReference type="CDD" id="cd16917">
    <property type="entry name" value="HATPase_UhpB-NarQ-NarX-like"/>
    <property type="match status" value="1"/>
</dbReference>
<dbReference type="EMBL" id="SJJZ01000002">
    <property type="protein sequence ID" value="TCC08381.1"/>
    <property type="molecule type" value="Genomic_DNA"/>
</dbReference>
<dbReference type="PANTHER" id="PTHR24421:SF10">
    <property type="entry name" value="NITRATE_NITRITE SENSOR PROTEIN NARQ"/>
    <property type="match status" value="1"/>
</dbReference>
<name>A0A4R0HCV0_9ACTN</name>
<keyword evidence="9" id="KW-1133">Transmembrane helix</keyword>
<dbReference type="InterPro" id="IPR011712">
    <property type="entry name" value="Sig_transdc_His_kin_sub3_dim/P"/>
</dbReference>
<dbReference type="GO" id="GO:0046983">
    <property type="term" value="F:protein dimerization activity"/>
    <property type="evidence" value="ECO:0007669"/>
    <property type="project" value="InterPro"/>
</dbReference>
<feature type="transmembrane region" description="Helical" evidence="9">
    <location>
        <begin position="73"/>
        <end position="104"/>
    </location>
</feature>
<gene>
    <name evidence="11" type="ORF">E0H45_21070</name>
</gene>
<accession>A0A4R0HCV0</accession>
<evidence type="ECO:0000256" key="7">
    <source>
        <dbReference type="ARBA" id="ARBA00022840"/>
    </source>
</evidence>